<reference evidence="1 2" key="1">
    <citation type="journal article" date="2021" name="BMC Genomics">
        <title>Datura genome reveals duplications of psychoactive alkaloid biosynthetic genes and high mutation rate following tissue culture.</title>
        <authorList>
            <person name="Rajewski A."/>
            <person name="Carter-House D."/>
            <person name="Stajich J."/>
            <person name="Litt A."/>
        </authorList>
    </citation>
    <scope>NUCLEOTIDE SEQUENCE [LARGE SCALE GENOMIC DNA]</scope>
    <source>
        <strain evidence="1">AR-01</strain>
    </source>
</reference>
<keyword evidence="2" id="KW-1185">Reference proteome</keyword>
<organism evidence="1 2">
    <name type="scientific">Datura stramonium</name>
    <name type="common">Jimsonweed</name>
    <name type="synonym">Common thornapple</name>
    <dbReference type="NCBI Taxonomy" id="4076"/>
    <lineage>
        <taxon>Eukaryota</taxon>
        <taxon>Viridiplantae</taxon>
        <taxon>Streptophyta</taxon>
        <taxon>Embryophyta</taxon>
        <taxon>Tracheophyta</taxon>
        <taxon>Spermatophyta</taxon>
        <taxon>Magnoliopsida</taxon>
        <taxon>eudicotyledons</taxon>
        <taxon>Gunneridae</taxon>
        <taxon>Pentapetalae</taxon>
        <taxon>asterids</taxon>
        <taxon>lamiids</taxon>
        <taxon>Solanales</taxon>
        <taxon>Solanaceae</taxon>
        <taxon>Solanoideae</taxon>
        <taxon>Datureae</taxon>
        <taxon>Datura</taxon>
    </lineage>
</organism>
<dbReference type="Proteomes" id="UP000823775">
    <property type="component" value="Unassembled WGS sequence"/>
</dbReference>
<proteinExistence type="predicted"/>
<protein>
    <submittedName>
        <fullName evidence="1">Uncharacterized protein</fullName>
    </submittedName>
</protein>
<dbReference type="EMBL" id="JACEIK010002744">
    <property type="protein sequence ID" value="MCD9638630.1"/>
    <property type="molecule type" value="Genomic_DNA"/>
</dbReference>
<feature type="non-terminal residue" evidence="1">
    <location>
        <position position="72"/>
    </location>
</feature>
<accession>A0ABS8UUX8</accession>
<feature type="non-terminal residue" evidence="1">
    <location>
        <position position="1"/>
    </location>
</feature>
<evidence type="ECO:0000313" key="1">
    <source>
        <dbReference type="EMBL" id="MCD9638630.1"/>
    </source>
</evidence>
<name>A0ABS8UUX8_DATST</name>
<sequence>VLGFPNPSETDLKARDTKGNGQWLVNTLGAPQHGFINYGGVEVKYAKDGARNAKARKKLGMSFKEMACNCQE</sequence>
<evidence type="ECO:0000313" key="2">
    <source>
        <dbReference type="Proteomes" id="UP000823775"/>
    </source>
</evidence>
<gene>
    <name evidence="1" type="ORF">HAX54_022717</name>
</gene>
<comment type="caution">
    <text evidence="1">The sequence shown here is derived from an EMBL/GenBank/DDBJ whole genome shotgun (WGS) entry which is preliminary data.</text>
</comment>